<sequence length="295" mass="33612">MPKKLISSLIIKSLKNRPFIFWFLIRIVSTAGPLVTTYLFASVVSALENKKGIEEILVILGILLGVQIVENFLRLLSKTRIEYYSSRLVITLHQVLLSSSSNSRPPRKELVQAVINLCQSLDRFILYLKETGISGVVHFFIVPVILFFIDIRVFVLEMLLILIYLGTTFIMTRKYEKIYEKYYESTEGYYAMLFNTGDATSSAGKVLINMRFLQNFIFFMWGSLQNIVAVFQFLVPLVVVADVIAGTRQISDLVLVVGYTKESQGFLNNFTSAYEKFMEVDAGIERLEEDSKVAV</sequence>
<reference evidence="7 8" key="1">
    <citation type="journal article" date="2016" name="Nat. Commun.">
        <title>Thousands of microbial genomes shed light on interconnected biogeochemical processes in an aquifer system.</title>
        <authorList>
            <person name="Anantharaman K."/>
            <person name="Brown C.T."/>
            <person name="Hug L.A."/>
            <person name="Sharon I."/>
            <person name="Castelle C.J."/>
            <person name="Probst A.J."/>
            <person name="Thomas B.C."/>
            <person name="Singh A."/>
            <person name="Wilkins M.J."/>
            <person name="Karaoz U."/>
            <person name="Brodie E.L."/>
            <person name="Williams K.H."/>
            <person name="Hubbard S.S."/>
            <person name="Banfield J.F."/>
        </authorList>
    </citation>
    <scope>NUCLEOTIDE SEQUENCE [LARGE SCALE GENOMIC DNA]</scope>
</reference>
<keyword evidence="3 5" id="KW-1133">Transmembrane helix</keyword>
<feature type="transmembrane region" description="Helical" evidence="5">
    <location>
        <begin position="56"/>
        <end position="77"/>
    </location>
</feature>
<evidence type="ECO:0000256" key="4">
    <source>
        <dbReference type="ARBA" id="ARBA00023136"/>
    </source>
</evidence>
<comment type="subcellular location">
    <subcellularLocation>
        <location evidence="1">Cell membrane</location>
        <topology evidence="1">Multi-pass membrane protein</topology>
    </subcellularLocation>
</comment>
<evidence type="ECO:0000259" key="6">
    <source>
        <dbReference type="PROSITE" id="PS50929"/>
    </source>
</evidence>
<dbReference type="SUPFAM" id="SSF90123">
    <property type="entry name" value="ABC transporter transmembrane region"/>
    <property type="match status" value="1"/>
</dbReference>
<dbReference type="Proteomes" id="UP000177458">
    <property type="component" value="Unassembled WGS sequence"/>
</dbReference>
<evidence type="ECO:0000313" key="8">
    <source>
        <dbReference type="Proteomes" id="UP000177458"/>
    </source>
</evidence>
<dbReference type="GO" id="GO:0005886">
    <property type="term" value="C:plasma membrane"/>
    <property type="evidence" value="ECO:0007669"/>
    <property type="project" value="UniProtKB-SubCell"/>
</dbReference>
<gene>
    <name evidence="7" type="ORF">A3A69_00330</name>
</gene>
<comment type="caution">
    <text evidence="7">The sequence shown here is derived from an EMBL/GenBank/DDBJ whole genome shotgun (WGS) entry which is preliminary data.</text>
</comment>
<evidence type="ECO:0000256" key="5">
    <source>
        <dbReference type="SAM" id="Phobius"/>
    </source>
</evidence>
<proteinExistence type="predicted"/>
<keyword evidence="4 5" id="KW-0472">Membrane</keyword>
<dbReference type="AlphaFoldDB" id="A0A1F4UYR5"/>
<evidence type="ECO:0000256" key="2">
    <source>
        <dbReference type="ARBA" id="ARBA00022692"/>
    </source>
</evidence>
<evidence type="ECO:0000256" key="3">
    <source>
        <dbReference type="ARBA" id="ARBA00022989"/>
    </source>
</evidence>
<evidence type="ECO:0000256" key="1">
    <source>
        <dbReference type="ARBA" id="ARBA00004651"/>
    </source>
</evidence>
<feature type="transmembrane region" description="Helical" evidence="5">
    <location>
        <begin position="20"/>
        <end position="44"/>
    </location>
</feature>
<organism evidence="7 8">
    <name type="scientific">candidate division WWE3 bacterium RIFCSPLOWO2_01_FULL_37_15</name>
    <dbReference type="NCBI Taxonomy" id="1802622"/>
    <lineage>
        <taxon>Bacteria</taxon>
        <taxon>Katanobacteria</taxon>
    </lineage>
</organism>
<dbReference type="EMBL" id="MEVF01000012">
    <property type="protein sequence ID" value="OGC49970.1"/>
    <property type="molecule type" value="Genomic_DNA"/>
</dbReference>
<name>A0A1F4UYR5_UNCKA</name>
<protein>
    <recommendedName>
        <fullName evidence="6">ABC transmembrane type-1 domain-containing protein</fullName>
    </recommendedName>
</protein>
<dbReference type="GO" id="GO:0140359">
    <property type="term" value="F:ABC-type transporter activity"/>
    <property type="evidence" value="ECO:0007669"/>
    <property type="project" value="InterPro"/>
</dbReference>
<dbReference type="Gene3D" id="1.20.1560.10">
    <property type="entry name" value="ABC transporter type 1, transmembrane domain"/>
    <property type="match status" value="1"/>
</dbReference>
<accession>A0A1F4UYR5</accession>
<feature type="domain" description="ABC transmembrane type-1" evidence="6">
    <location>
        <begin position="20"/>
        <end position="193"/>
    </location>
</feature>
<keyword evidence="2 5" id="KW-0812">Transmembrane</keyword>
<dbReference type="GO" id="GO:0005524">
    <property type="term" value="F:ATP binding"/>
    <property type="evidence" value="ECO:0007669"/>
    <property type="project" value="InterPro"/>
</dbReference>
<dbReference type="PROSITE" id="PS50929">
    <property type="entry name" value="ABC_TM1F"/>
    <property type="match status" value="1"/>
</dbReference>
<feature type="transmembrane region" description="Helical" evidence="5">
    <location>
        <begin position="131"/>
        <end position="149"/>
    </location>
</feature>
<dbReference type="InterPro" id="IPR011527">
    <property type="entry name" value="ABC1_TM_dom"/>
</dbReference>
<dbReference type="InterPro" id="IPR036640">
    <property type="entry name" value="ABC1_TM_sf"/>
</dbReference>
<evidence type="ECO:0000313" key="7">
    <source>
        <dbReference type="EMBL" id="OGC49970.1"/>
    </source>
</evidence>
<feature type="transmembrane region" description="Helical" evidence="5">
    <location>
        <begin position="155"/>
        <end position="172"/>
    </location>
</feature>
<feature type="transmembrane region" description="Helical" evidence="5">
    <location>
        <begin position="216"/>
        <end position="241"/>
    </location>
</feature>